<sequence>MKEGIGPYIVGGFEAERGEYPFMVSLSATAAPNNHFCGGSMIHESWAMTAGHCIAYSTIYVVIREYDTDEPTEQPQMPDEESILVKQQIRHPDYYVTTNGGSENDIALLKLSKSVTWDNFVQPICLPTPDYPTDGVKAVVAGWGRLVYDGISASVLRKVTLPVISNLACRVLMSLNMFGGFNIKDTELCAGWFGFRDSCQGDSGGPLFVKDAGKFTEIGIVSEGFLCAIPLNPGVYTRVSKFVDWIQQTVNNA</sequence>
<dbReference type="AlphaFoldDB" id="A0A7R9BKL1"/>
<protein>
    <recommendedName>
        <fullName evidence="9">limulus clotting factor C</fullName>
        <ecNumber evidence="9">3.4.21.84</ecNumber>
    </recommendedName>
</protein>
<evidence type="ECO:0000256" key="10">
    <source>
        <dbReference type="RuleBase" id="RU363034"/>
    </source>
</evidence>
<dbReference type="GO" id="GO:0004252">
    <property type="term" value="F:serine-type endopeptidase activity"/>
    <property type="evidence" value="ECO:0007669"/>
    <property type="project" value="InterPro"/>
</dbReference>
<dbReference type="CDD" id="cd00190">
    <property type="entry name" value="Tryp_SPc"/>
    <property type="match status" value="1"/>
</dbReference>
<feature type="domain" description="Peptidase S1" evidence="11">
    <location>
        <begin position="9"/>
        <end position="251"/>
    </location>
</feature>
<dbReference type="GO" id="GO:0042381">
    <property type="term" value="P:hemolymph coagulation"/>
    <property type="evidence" value="ECO:0007669"/>
    <property type="project" value="UniProtKB-KW"/>
</dbReference>
<dbReference type="PRINTS" id="PR00722">
    <property type="entry name" value="CHYMOTRYPSIN"/>
</dbReference>
<dbReference type="OrthoDB" id="6411999at2759"/>
<comment type="catalytic activity">
    <reaction evidence="8">
        <text>Selective cleavage of 103-Arg-|-Ser-104 and 124-Ile-|-Ile-125 bonds in Limulus clotting factor B to form activated factor B. Cleavage of -Pro-Arg-|-Xaa- bonds in synthetic substrates.</text>
        <dbReference type="EC" id="3.4.21.84"/>
    </reaction>
</comment>
<dbReference type="SUPFAM" id="SSF50494">
    <property type="entry name" value="Trypsin-like serine proteases"/>
    <property type="match status" value="1"/>
</dbReference>
<evidence type="ECO:0000259" key="11">
    <source>
        <dbReference type="PROSITE" id="PS50240"/>
    </source>
</evidence>
<evidence type="ECO:0000256" key="8">
    <source>
        <dbReference type="ARBA" id="ARBA00052079"/>
    </source>
</evidence>
<dbReference type="InterPro" id="IPR001254">
    <property type="entry name" value="Trypsin_dom"/>
</dbReference>
<dbReference type="PROSITE" id="PS50240">
    <property type="entry name" value="TRYPSIN_DOM"/>
    <property type="match status" value="1"/>
</dbReference>
<dbReference type="Proteomes" id="UP000678499">
    <property type="component" value="Unassembled WGS sequence"/>
</dbReference>
<dbReference type="InterPro" id="IPR033116">
    <property type="entry name" value="TRYPSIN_SER"/>
</dbReference>
<dbReference type="Pfam" id="PF00089">
    <property type="entry name" value="Trypsin"/>
    <property type="match status" value="1"/>
</dbReference>
<accession>A0A7R9BKL1</accession>
<keyword evidence="1" id="KW-0768">Sushi</keyword>
<dbReference type="SMART" id="SM00020">
    <property type="entry name" value="Tryp_SPc"/>
    <property type="match status" value="1"/>
</dbReference>
<dbReference type="InterPro" id="IPR018114">
    <property type="entry name" value="TRYPSIN_HIS"/>
</dbReference>
<reference evidence="12" key="1">
    <citation type="submission" date="2020-11" db="EMBL/GenBank/DDBJ databases">
        <authorList>
            <person name="Tran Van P."/>
        </authorList>
    </citation>
    <scope>NUCLEOTIDE SEQUENCE</scope>
</reference>
<keyword evidence="13" id="KW-1185">Reference proteome</keyword>
<keyword evidence="4 10" id="KW-0378">Hydrolase</keyword>
<dbReference type="PROSITE" id="PS00134">
    <property type="entry name" value="TRYPSIN_HIS"/>
    <property type="match status" value="1"/>
</dbReference>
<keyword evidence="3" id="KW-0732">Signal</keyword>
<organism evidence="12">
    <name type="scientific">Notodromas monacha</name>
    <dbReference type="NCBI Taxonomy" id="399045"/>
    <lineage>
        <taxon>Eukaryota</taxon>
        <taxon>Metazoa</taxon>
        <taxon>Ecdysozoa</taxon>
        <taxon>Arthropoda</taxon>
        <taxon>Crustacea</taxon>
        <taxon>Oligostraca</taxon>
        <taxon>Ostracoda</taxon>
        <taxon>Podocopa</taxon>
        <taxon>Podocopida</taxon>
        <taxon>Cypridocopina</taxon>
        <taxon>Cypridoidea</taxon>
        <taxon>Cyprididae</taxon>
        <taxon>Notodromas</taxon>
    </lineage>
</organism>
<keyword evidence="2 10" id="KW-0645">Protease</keyword>
<dbReference type="InterPro" id="IPR001314">
    <property type="entry name" value="Peptidase_S1A"/>
</dbReference>
<dbReference type="EMBL" id="OA882555">
    <property type="protein sequence ID" value="CAD7275967.1"/>
    <property type="molecule type" value="Genomic_DNA"/>
</dbReference>
<evidence type="ECO:0000256" key="6">
    <source>
        <dbReference type="ARBA" id="ARBA00022825"/>
    </source>
</evidence>
<evidence type="ECO:0000256" key="5">
    <source>
        <dbReference type="ARBA" id="ARBA00022820"/>
    </source>
</evidence>
<evidence type="ECO:0000256" key="1">
    <source>
        <dbReference type="ARBA" id="ARBA00022659"/>
    </source>
</evidence>
<evidence type="ECO:0000256" key="7">
    <source>
        <dbReference type="ARBA" id="ARBA00023157"/>
    </source>
</evidence>
<gene>
    <name evidence="12" type="ORF">NMOB1V02_LOCUS3750</name>
</gene>
<evidence type="ECO:0000256" key="4">
    <source>
        <dbReference type="ARBA" id="ARBA00022801"/>
    </source>
</evidence>
<evidence type="ECO:0000256" key="3">
    <source>
        <dbReference type="ARBA" id="ARBA00022729"/>
    </source>
</evidence>
<dbReference type="InterPro" id="IPR009003">
    <property type="entry name" value="Peptidase_S1_PA"/>
</dbReference>
<dbReference type="FunFam" id="2.40.10.10:FF:000120">
    <property type="entry name" value="Putative serine protease"/>
    <property type="match status" value="1"/>
</dbReference>
<name>A0A7R9BKL1_9CRUS</name>
<dbReference type="InterPro" id="IPR043504">
    <property type="entry name" value="Peptidase_S1_PA_chymotrypsin"/>
</dbReference>
<dbReference type="EC" id="3.4.21.84" evidence="9"/>
<dbReference type="EMBL" id="CAJPEX010000518">
    <property type="protein sequence ID" value="CAG0916119.1"/>
    <property type="molecule type" value="Genomic_DNA"/>
</dbReference>
<keyword evidence="5" id="KW-0353">Hemolymph clotting</keyword>
<keyword evidence="7" id="KW-1015">Disulfide bond</keyword>
<dbReference type="PROSITE" id="PS00135">
    <property type="entry name" value="TRYPSIN_SER"/>
    <property type="match status" value="1"/>
</dbReference>
<dbReference type="PANTHER" id="PTHR24252:SF7">
    <property type="entry name" value="HYALIN"/>
    <property type="match status" value="1"/>
</dbReference>
<evidence type="ECO:0000313" key="13">
    <source>
        <dbReference type="Proteomes" id="UP000678499"/>
    </source>
</evidence>
<dbReference type="Gene3D" id="2.40.10.10">
    <property type="entry name" value="Trypsin-like serine proteases"/>
    <property type="match status" value="1"/>
</dbReference>
<evidence type="ECO:0000313" key="12">
    <source>
        <dbReference type="EMBL" id="CAD7275967.1"/>
    </source>
</evidence>
<evidence type="ECO:0000256" key="9">
    <source>
        <dbReference type="ARBA" id="ARBA00066707"/>
    </source>
</evidence>
<keyword evidence="6 10" id="KW-0720">Serine protease</keyword>
<proteinExistence type="predicted"/>
<evidence type="ECO:0000256" key="2">
    <source>
        <dbReference type="ARBA" id="ARBA00022670"/>
    </source>
</evidence>
<dbReference type="PANTHER" id="PTHR24252">
    <property type="entry name" value="ACROSIN-RELATED"/>
    <property type="match status" value="1"/>
</dbReference>
<dbReference type="GO" id="GO:0006508">
    <property type="term" value="P:proteolysis"/>
    <property type="evidence" value="ECO:0007669"/>
    <property type="project" value="UniProtKB-KW"/>
</dbReference>